<dbReference type="EMBL" id="UOEU01000815">
    <property type="protein sequence ID" value="VAW40875.1"/>
    <property type="molecule type" value="Genomic_DNA"/>
</dbReference>
<dbReference type="SMART" id="SM00729">
    <property type="entry name" value="Elp3"/>
    <property type="match status" value="1"/>
</dbReference>
<accession>A0A3B0VBD2</accession>
<dbReference type="Pfam" id="PF04055">
    <property type="entry name" value="Radical_SAM"/>
    <property type="match status" value="1"/>
</dbReference>
<gene>
    <name evidence="2" type="ORF">MNBD_CHLOROFLEXI01-1684</name>
</gene>
<dbReference type="PANTHER" id="PTHR42731:SF1">
    <property type="entry name" value="RADICAL SAM DOMAIN PROTEIN"/>
    <property type="match status" value="1"/>
</dbReference>
<feature type="domain" description="Radical SAM core" evidence="1">
    <location>
        <begin position="255"/>
        <end position="488"/>
    </location>
</feature>
<dbReference type="SFLD" id="SFLDG01082">
    <property type="entry name" value="B12-binding_domain_containing"/>
    <property type="match status" value="1"/>
</dbReference>
<dbReference type="SUPFAM" id="SSF102114">
    <property type="entry name" value="Radical SAM enzymes"/>
    <property type="match status" value="1"/>
</dbReference>
<dbReference type="InterPro" id="IPR023404">
    <property type="entry name" value="rSAM_horseshoe"/>
</dbReference>
<dbReference type="CDD" id="cd01335">
    <property type="entry name" value="Radical_SAM"/>
    <property type="match status" value="1"/>
</dbReference>
<dbReference type="Gene3D" id="3.80.30.20">
    <property type="entry name" value="tm_1862 like domain"/>
    <property type="match status" value="1"/>
</dbReference>
<protein>
    <submittedName>
        <fullName evidence="2">FIG092679: Fe-S oxidoreductase</fullName>
    </submittedName>
</protein>
<dbReference type="GO" id="GO:0051536">
    <property type="term" value="F:iron-sulfur cluster binding"/>
    <property type="evidence" value="ECO:0007669"/>
    <property type="project" value="InterPro"/>
</dbReference>
<dbReference type="PANTHER" id="PTHR42731">
    <property type="entry name" value="SLL1084 PROTEIN"/>
    <property type="match status" value="1"/>
</dbReference>
<dbReference type="SFLD" id="SFLDS00029">
    <property type="entry name" value="Radical_SAM"/>
    <property type="match status" value="1"/>
</dbReference>
<dbReference type="InterPro" id="IPR006638">
    <property type="entry name" value="Elp3/MiaA/NifB-like_rSAM"/>
</dbReference>
<dbReference type="NCBIfam" id="TIGR03960">
    <property type="entry name" value="rSAM_fuse_unch"/>
    <property type="match status" value="1"/>
</dbReference>
<dbReference type="GO" id="GO:0003824">
    <property type="term" value="F:catalytic activity"/>
    <property type="evidence" value="ECO:0007669"/>
    <property type="project" value="InterPro"/>
</dbReference>
<evidence type="ECO:0000259" key="1">
    <source>
        <dbReference type="PROSITE" id="PS51918"/>
    </source>
</evidence>
<dbReference type="InterPro" id="IPR023862">
    <property type="entry name" value="CHP03960_rSAM"/>
</dbReference>
<name>A0A3B0VBD2_9ZZZZ</name>
<dbReference type="PROSITE" id="PS51918">
    <property type="entry name" value="RADICAL_SAM"/>
    <property type="match status" value="1"/>
</dbReference>
<dbReference type="AlphaFoldDB" id="A0A3B0VBD2"/>
<dbReference type="InterPro" id="IPR058240">
    <property type="entry name" value="rSAM_sf"/>
</dbReference>
<reference evidence="2" key="1">
    <citation type="submission" date="2018-06" db="EMBL/GenBank/DDBJ databases">
        <authorList>
            <person name="Zhirakovskaya E."/>
        </authorList>
    </citation>
    <scope>NUCLEOTIDE SEQUENCE</scope>
</reference>
<organism evidence="2">
    <name type="scientific">hydrothermal vent metagenome</name>
    <dbReference type="NCBI Taxonomy" id="652676"/>
    <lineage>
        <taxon>unclassified sequences</taxon>
        <taxon>metagenomes</taxon>
        <taxon>ecological metagenomes</taxon>
    </lineage>
</organism>
<sequence>MMIQENIETTLERILPRVSKPGRYTGGEYNQIVKDWADVDYKVALAFPDIYDLGMSNLGLMIIYDIINKHKNLLAERVYSPWDDMEAIMRERDVPLFSLESKRPIRDFDLLAISLPYEQLYTNALNLMDLAGMPVRSADRDASYPLVIAGGHACYNPEPMAPFIDVFVIGEGEEAILKIIGIMRAAAHLDRETQLRYIAQIEGCYVPCFYDVTYHDDGTVKAITPNMPEAPKKVMKTIVSVMPPPVTDFIIPFVELVHNRAPIEIMRGCTRGCRFCHAGMVTRPVRERPVEEVLDAMAKILETTGYEEIALLSLSSSDYTHVLELTEKIGQRFGHLGLNISLPSLRTESVSTQLMDNLGNGRRGGFTLAPEAATEKMRNIINKYVSDDELLETAREIYRRDWRTIKLYFMIGHPMETLEDVQAIADLAHKVLAEGRKFHGKKASVNVGVSTFIPKPQTPFQWEPMDATDHVYAKIDLLRKEIRGQGLRLRWNEPKESLFEGFLTRGDRRMAEVVELAWRKGAKFDAWHEHPTEDAWQEALDEVGLDPRFYTHRKRPIDEIFPWEHIDIAVTKKFLTQDYLMSQEQETRIDCRHQCFACGILPKLKDLRRETEDNAWECPPVPTRKHHKPRQERVPEVAGIALRVIQ</sequence>
<dbReference type="Pfam" id="PF19864">
    <property type="entry name" value="Radical_SAM_N2"/>
    <property type="match status" value="1"/>
</dbReference>
<evidence type="ECO:0000313" key="2">
    <source>
        <dbReference type="EMBL" id="VAW40875.1"/>
    </source>
</evidence>
<dbReference type="InterPro" id="IPR045784">
    <property type="entry name" value="Radical_SAM_N2"/>
</dbReference>
<dbReference type="InterPro" id="IPR007197">
    <property type="entry name" value="rSAM"/>
</dbReference>
<proteinExistence type="predicted"/>